<evidence type="ECO:0008006" key="5">
    <source>
        <dbReference type="Google" id="ProtNLM"/>
    </source>
</evidence>
<dbReference type="OrthoDB" id="9939289at2"/>
<gene>
    <name evidence="3" type="ORF">C1877_02050</name>
</gene>
<feature type="signal peptide" evidence="2">
    <location>
        <begin position="1"/>
        <end position="32"/>
    </location>
</feature>
<feature type="chain" id="PRO_5016744269" description="WxL domain-containing protein" evidence="2">
    <location>
        <begin position="33"/>
        <end position="194"/>
    </location>
</feature>
<name>A0A369M677_9ACTN</name>
<evidence type="ECO:0000256" key="1">
    <source>
        <dbReference type="SAM" id="MobiDB-lite"/>
    </source>
</evidence>
<organism evidence="3 4">
    <name type="scientific">Gordonibacter pamelaeae</name>
    <dbReference type="NCBI Taxonomy" id="471189"/>
    <lineage>
        <taxon>Bacteria</taxon>
        <taxon>Bacillati</taxon>
        <taxon>Actinomycetota</taxon>
        <taxon>Coriobacteriia</taxon>
        <taxon>Eggerthellales</taxon>
        <taxon>Eggerthellaceae</taxon>
        <taxon>Gordonibacter</taxon>
    </lineage>
</organism>
<dbReference type="AlphaFoldDB" id="A0A369M677"/>
<comment type="caution">
    <text evidence="3">The sequence shown here is derived from an EMBL/GenBank/DDBJ whole genome shotgun (WGS) entry which is preliminary data.</text>
</comment>
<evidence type="ECO:0000256" key="2">
    <source>
        <dbReference type="SAM" id="SignalP"/>
    </source>
</evidence>
<accession>A0A369M677</accession>
<feature type="compositionally biased region" description="Polar residues" evidence="1">
    <location>
        <begin position="175"/>
        <end position="194"/>
    </location>
</feature>
<dbReference type="EMBL" id="PPTS01000001">
    <property type="protein sequence ID" value="RDB67243.1"/>
    <property type="molecule type" value="Genomic_DNA"/>
</dbReference>
<proteinExistence type="predicted"/>
<dbReference type="RefSeq" id="WP_015540010.1">
    <property type="nucleotide sequence ID" value="NZ_CABMMS010000001.1"/>
</dbReference>
<protein>
    <recommendedName>
        <fullName evidence="5">WxL domain-containing protein</fullName>
    </recommendedName>
</protein>
<feature type="region of interest" description="Disordered" evidence="1">
    <location>
        <begin position="167"/>
        <end position="194"/>
    </location>
</feature>
<dbReference type="Proteomes" id="UP000254000">
    <property type="component" value="Unassembled WGS sequence"/>
</dbReference>
<evidence type="ECO:0000313" key="4">
    <source>
        <dbReference type="Proteomes" id="UP000254000"/>
    </source>
</evidence>
<reference evidence="3 4" key="1">
    <citation type="journal article" date="2018" name="Elife">
        <title>Discovery and characterization of a prevalent human gut bacterial enzyme sufficient for the inactivation of a family of plant toxins.</title>
        <authorList>
            <person name="Koppel N."/>
            <person name="Bisanz J.E."/>
            <person name="Pandelia M.E."/>
            <person name="Turnbaugh P.J."/>
            <person name="Balskus E.P."/>
        </authorList>
    </citation>
    <scope>NUCLEOTIDE SEQUENCE [LARGE SCALE GENOMIC DNA]</scope>
    <source>
        <strain evidence="3 4">3C</strain>
    </source>
</reference>
<keyword evidence="2" id="KW-0732">Signal</keyword>
<keyword evidence="4" id="KW-1185">Reference proteome</keyword>
<evidence type="ECO:0000313" key="3">
    <source>
        <dbReference type="EMBL" id="RDB67243.1"/>
    </source>
</evidence>
<sequence length="194" mass="20029">MRIKTNRNMGRILLAGACAAALAAGSAVPAFAVDEKTGTTNVTYSSSQQVPGTNGWGFEIPTAIPFGHDKSVTVDASVNLCNMTPGGSVDQIPEADFPTGGVELSLQSANGFQLQKAAAPLDPVAYKISYEGAAVTKQLFDTNVGQTKTVIGKFTKTDHTAVGTAERVGDAGESGSHTDTLTFSYDASNTTPIP</sequence>
<dbReference type="GeneID" id="78358496"/>